<evidence type="ECO:0000256" key="8">
    <source>
        <dbReference type="ARBA" id="ARBA00022658"/>
    </source>
</evidence>
<comment type="catalytic activity">
    <reaction evidence="1">
        <text>GDP-alpha-D-glucose + phosphate = alpha-D-glucose 1-phosphate + GDP + H(+)</text>
        <dbReference type="Rhea" id="RHEA:30387"/>
        <dbReference type="ChEBI" id="CHEBI:15378"/>
        <dbReference type="ChEBI" id="CHEBI:43474"/>
        <dbReference type="ChEBI" id="CHEBI:58189"/>
        <dbReference type="ChEBI" id="CHEBI:58601"/>
        <dbReference type="ChEBI" id="CHEBI:62230"/>
        <dbReference type="EC" id="2.7.7.78"/>
    </reaction>
</comment>
<comment type="similarity">
    <text evidence="4">Belongs to the GDPGP1 family.</text>
</comment>
<dbReference type="GO" id="GO:0006006">
    <property type="term" value="P:glucose metabolic process"/>
    <property type="evidence" value="ECO:0007669"/>
    <property type="project" value="TreeGrafter"/>
</dbReference>
<feature type="non-terminal residue" evidence="15">
    <location>
        <position position="310"/>
    </location>
</feature>
<dbReference type="GO" id="GO:0005737">
    <property type="term" value="C:cytoplasm"/>
    <property type="evidence" value="ECO:0007669"/>
    <property type="project" value="UniProtKB-SubCell"/>
</dbReference>
<feature type="non-terminal residue" evidence="15">
    <location>
        <position position="1"/>
    </location>
</feature>
<feature type="domain" description="GDPGP1-like C-terminal" evidence="13">
    <location>
        <begin position="186"/>
        <end position="293"/>
    </location>
</feature>
<dbReference type="PANTHER" id="PTHR20884:SF8">
    <property type="entry name" value="GDP-D-GLUCOSE PHOSPHORYLASE 1"/>
    <property type="match status" value="1"/>
</dbReference>
<dbReference type="GO" id="GO:0000166">
    <property type="term" value="F:nucleotide binding"/>
    <property type="evidence" value="ECO:0007669"/>
    <property type="project" value="UniProtKB-KW"/>
</dbReference>
<keyword evidence="8" id="KW-0344">Guanine-nucleotide releasing factor</keyword>
<name>A0A0K8TR75_TABBR</name>
<dbReference type="GO" id="GO:0080048">
    <property type="term" value="F:GDP-D-glucose phosphorylase activity"/>
    <property type="evidence" value="ECO:0007669"/>
    <property type="project" value="UniProtKB-EC"/>
</dbReference>
<organism evidence="15">
    <name type="scientific">Tabanus bromius</name>
    <name type="common">Band-eyed brown horse fly</name>
    <dbReference type="NCBI Taxonomy" id="304241"/>
    <lineage>
        <taxon>Eukaryota</taxon>
        <taxon>Metazoa</taxon>
        <taxon>Ecdysozoa</taxon>
        <taxon>Arthropoda</taxon>
        <taxon>Hexapoda</taxon>
        <taxon>Insecta</taxon>
        <taxon>Pterygota</taxon>
        <taxon>Neoptera</taxon>
        <taxon>Endopterygota</taxon>
        <taxon>Diptera</taxon>
        <taxon>Brachycera</taxon>
        <taxon>Tabanomorpha</taxon>
        <taxon>Tabanoidea</taxon>
        <taxon>Tabanidae</taxon>
        <taxon>Tabanus</taxon>
    </lineage>
</organism>
<evidence type="ECO:0000256" key="1">
    <source>
        <dbReference type="ARBA" id="ARBA00000063"/>
    </source>
</evidence>
<feature type="domain" description="GDPGP1-like N-terminal" evidence="14">
    <location>
        <begin position="8"/>
        <end position="159"/>
    </location>
</feature>
<dbReference type="GO" id="GO:0016787">
    <property type="term" value="F:hydrolase activity"/>
    <property type="evidence" value="ECO:0007669"/>
    <property type="project" value="UniProtKB-KW"/>
</dbReference>
<evidence type="ECO:0000259" key="14">
    <source>
        <dbReference type="Pfam" id="PF26217"/>
    </source>
</evidence>
<evidence type="ECO:0000256" key="5">
    <source>
        <dbReference type="ARBA" id="ARBA00012507"/>
    </source>
</evidence>
<keyword evidence="7" id="KW-0963">Cytoplasm</keyword>
<evidence type="ECO:0000256" key="4">
    <source>
        <dbReference type="ARBA" id="ARBA00006451"/>
    </source>
</evidence>
<evidence type="ECO:0000256" key="10">
    <source>
        <dbReference type="ARBA" id="ARBA00022695"/>
    </source>
</evidence>
<dbReference type="EMBL" id="GDAI01000975">
    <property type="protein sequence ID" value="JAI16628.1"/>
    <property type="molecule type" value="mRNA"/>
</dbReference>
<dbReference type="Pfam" id="PF26216">
    <property type="entry name" value="GDPGP1_C"/>
    <property type="match status" value="1"/>
</dbReference>
<dbReference type="PANTHER" id="PTHR20884">
    <property type="entry name" value="GDP-D-GLUCOSE PHOSPHORYLASE 1"/>
    <property type="match status" value="1"/>
</dbReference>
<evidence type="ECO:0000256" key="6">
    <source>
        <dbReference type="ARBA" id="ARBA00018857"/>
    </source>
</evidence>
<protein>
    <recommendedName>
        <fullName evidence="6">GDP-D-glucose phosphorylase 1</fullName>
        <ecNumber evidence="5">2.7.7.78</ecNumber>
    </recommendedName>
</protein>
<evidence type="ECO:0000256" key="9">
    <source>
        <dbReference type="ARBA" id="ARBA00022679"/>
    </source>
</evidence>
<dbReference type="Pfam" id="PF26217">
    <property type="entry name" value="GDPGP1_N"/>
    <property type="match status" value="1"/>
</dbReference>
<evidence type="ECO:0000256" key="7">
    <source>
        <dbReference type="ARBA" id="ARBA00022490"/>
    </source>
</evidence>
<proteinExistence type="evidence at transcript level"/>
<evidence type="ECO:0000256" key="3">
    <source>
        <dbReference type="ARBA" id="ARBA00004496"/>
    </source>
</evidence>
<dbReference type="InterPro" id="IPR036265">
    <property type="entry name" value="HIT-like_sf"/>
</dbReference>
<dbReference type="InterPro" id="IPR026506">
    <property type="entry name" value="GDPGP"/>
</dbReference>
<keyword evidence="12" id="KW-0378">Hydrolase</keyword>
<keyword evidence="9" id="KW-0808">Transferase</keyword>
<keyword evidence="10" id="KW-0548">Nucleotidyltransferase</keyword>
<comment type="function">
    <text evidence="2">Specific and highly efficient GDP-D-glucose phosphorylase regulating the levels of GDP-D-glucose in cells.</text>
</comment>
<comment type="subcellular location">
    <subcellularLocation>
        <location evidence="3">Cytoplasm</location>
    </subcellularLocation>
</comment>
<evidence type="ECO:0000259" key="13">
    <source>
        <dbReference type="Pfam" id="PF26216"/>
    </source>
</evidence>
<evidence type="ECO:0000256" key="2">
    <source>
        <dbReference type="ARBA" id="ARBA00003049"/>
    </source>
</evidence>
<dbReference type="AlphaFoldDB" id="A0A0K8TR75"/>
<sequence length="310" mass="35694">AAHIISEIKKRWGELEETPGVFRYKLDVKKDKFLPGECRYYVQLNTERNVLRRAPQSIASLRPNFDETKFNFNKIQAFEKILEVRFRDFVVALIVNQSPLTKYHVLICPRVDANLPQILTRDGIEFAVSFLKALQDPLYRIGYNSPGAWASVNHLHLHLIYLERELFVDFAELDNIKDNIFRLAPKYPIKAICFTLNDLNSTKDEQILVDQVTNFVSSLCDDNIPHNLFFTLSKNSENDLILKVFVFARSVFCGLKEYNFTINVGFCELSGYIPVGDENIYDSITEAAVVSRISDETGDILRVLEDKVNQ</sequence>
<dbReference type="InterPro" id="IPR058866">
    <property type="entry name" value="GDPGP1_N"/>
</dbReference>
<evidence type="ECO:0000313" key="15">
    <source>
        <dbReference type="EMBL" id="JAI16628.1"/>
    </source>
</evidence>
<evidence type="ECO:0000256" key="11">
    <source>
        <dbReference type="ARBA" id="ARBA00022741"/>
    </source>
</evidence>
<keyword evidence="11" id="KW-0547">Nucleotide-binding</keyword>
<dbReference type="EC" id="2.7.7.78" evidence="5"/>
<dbReference type="GO" id="GO:0005085">
    <property type="term" value="F:guanyl-nucleotide exchange factor activity"/>
    <property type="evidence" value="ECO:0007669"/>
    <property type="project" value="UniProtKB-KW"/>
</dbReference>
<dbReference type="SUPFAM" id="SSF54197">
    <property type="entry name" value="HIT-like"/>
    <property type="match status" value="1"/>
</dbReference>
<dbReference type="InterPro" id="IPR058865">
    <property type="entry name" value="GDPGP1_C"/>
</dbReference>
<accession>A0A0K8TR75</accession>
<reference evidence="15" key="1">
    <citation type="journal article" date="2015" name="Insect Biochem. Mol. Biol.">
        <title>An insight into the sialome of the horse fly, Tabanus bromius.</title>
        <authorList>
            <person name="Ribeiro J.M."/>
            <person name="Kazimirova M."/>
            <person name="Takac P."/>
            <person name="Andersen J.F."/>
            <person name="Francischetti I.M."/>
        </authorList>
    </citation>
    <scope>NUCLEOTIDE SEQUENCE</scope>
</reference>
<dbReference type="Gene3D" id="3.30.428.10">
    <property type="entry name" value="HIT-like"/>
    <property type="match status" value="1"/>
</dbReference>
<evidence type="ECO:0000256" key="12">
    <source>
        <dbReference type="ARBA" id="ARBA00022801"/>
    </source>
</evidence>